<dbReference type="NCBIfam" id="TIGR01489">
    <property type="entry name" value="DKMTPPase-SF"/>
    <property type="match status" value="1"/>
</dbReference>
<comment type="cofactor">
    <cofactor evidence="1">
        <name>Mg(2+)</name>
        <dbReference type="ChEBI" id="CHEBI:18420"/>
    </cofactor>
</comment>
<accession>A0AAW1JRR4</accession>
<dbReference type="EMBL" id="JBDFQZ010000007">
    <property type="protein sequence ID" value="KAK9706506.1"/>
    <property type="molecule type" value="Genomic_DNA"/>
</dbReference>
<dbReference type="NCBIfam" id="TIGR01488">
    <property type="entry name" value="HAD-SF-IB"/>
    <property type="match status" value="1"/>
</dbReference>
<dbReference type="InterPro" id="IPR036412">
    <property type="entry name" value="HAD-like_sf"/>
</dbReference>
<keyword evidence="4" id="KW-0460">Magnesium</keyword>
<comment type="caution">
    <text evidence="5">The sequence shown here is derived from an EMBL/GenBank/DDBJ whole genome shotgun (WGS) entry which is preliminary data.</text>
</comment>
<dbReference type="Proteomes" id="UP001443914">
    <property type="component" value="Unassembled WGS sequence"/>
</dbReference>
<name>A0AAW1JRR4_SAPOF</name>
<proteinExistence type="predicted"/>
<dbReference type="PANTHER" id="PTHR20889:SF12">
    <property type="entry name" value="LP01149P"/>
    <property type="match status" value="1"/>
</dbReference>
<dbReference type="GO" id="GO:0046872">
    <property type="term" value="F:metal ion binding"/>
    <property type="evidence" value="ECO:0007669"/>
    <property type="project" value="UniProtKB-KW"/>
</dbReference>
<dbReference type="InterPro" id="IPR006384">
    <property type="entry name" value="HAD_hydro_PyrdxlP_Pase-like"/>
</dbReference>
<dbReference type="InterPro" id="IPR023214">
    <property type="entry name" value="HAD_sf"/>
</dbReference>
<dbReference type="SUPFAM" id="SSF56784">
    <property type="entry name" value="HAD-like"/>
    <property type="match status" value="1"/>
</dbReference>
<evidence type="ECO:0000256" key="2">
    <source>
        <dbReference type="ARBA" id="ARBA00022723"/>
    </source>
</evidence>
<evidence type="ECO:0000256" key="4">
    <source>
        <dbReference type="ARBA" id="ARBA00022842"/>
    </source>
</evidence>
<evidence type="ECO:0000256" key="1">
    <source>
        <dbReference type="ARBA" id="ARBA00001946"/>
    </source>
</evidence>
<dbReference type="Pfam" id="PF06888">
    <property type="entry name" value="Put_Phosphatase"/>
    <property type="match status" value="1"/>
</dbReference>
<dbReference type="PANTHER" id="PTHR20889">
    <property type="entry name" value="PHOSPHATASE, ORPHAN 1, 2"/>
    <property type="match status" value="1"/>
</dbReference>
<evidence type="ECO:0000313" key="5">
    <source>
        <dbReference type="EMBL" id="KAK9706506.1"/>
    </source>
</evidence>
<reference evidence="5" key="1">
    <citation type="submission" date="2024-03" db="EMBL/GenBank/DDBJ databases">
        <title>WGS assembly of Saponaria officinalis var. Norfolk2.</title>
        <authorList>
            <person name="Jenkins J."/>
            <person name="Shu S."/>
            <person name="Grimwood J."/>
            <person name="Barry K."/>
            <person name="Goodstein D."/>
            <person name="Schmutz J."/>
            <person name="Leebens-Mack J."/>
            <person name="Osbourn A."/>
        </authorList>
    </citation>
    <scope>NUCLEOTIDE SEQUENCE [LARGE SCALE GENOMIC DNA]</scope>
    <source>
        <strain evidence="5">JIC</strain>
    </source>
</reference>
<keyword evidence="2" id="KW-0479">Metal-binding</keyword>
<evidence type="ECO:0000313" key="6">
    <source>
        <dbReference type="Proteomes" id="UP001443914"/>
    </source>
</evidence>
<organism evidence="5 6">
    <name type="scientific">Saponaria officinalis</name>
    <name type="common">Common soapwort</name>
    <name type="synonym">Lychnis saponaria</name>
    <dbReference type="NCBI Taxonomy" id="3572"/>
    <lineage>
        <taxon>Eukaryota</taxon>
        <taxon>Viridiplantae</taxon>
        <taxon>Streptophyta</taxon>
        <taxon>Embryophyta</taxon>
        <taxon>Tracheophyta</taxon>
        <taxon>Spermatophyta</taxon>
        <taxon>Magnoliopsida</taxon>
        <taxon>eudicotyledons</taxon>
        <taxon>Gunneridae</taxon>
        <taxon>Pentapetalae</taxon>
        <taxon>Caryophyllales</taxon>
        <taxon>Caryophyllaceae</taxon>
        <taxon>Caryophylleae</taxon>
        <taxon>Saponaria</taxon>
    </lineage>
</organism>
<keyword evidence="3" id="KW-0378">Hydrolase</keyword>
<evidence type="ECO:0000256" key="3">
    <source>
        <dbReference type="ARBA" id="ARBA00022801"/>
    </source>
</evidence>
<dbReference type="GO" id="GO:0016791">
    <property type="term" value="F:phosphatase activity"/>
    <property type="evidence" value="ECO:0007669"/>
    <property type="project" value="InterPro"/>
</dbReference>
<dbReference type="AlphaFoldDB" id="A0AAW1JRR4"/>
<dbReference type="InterPro" id="IPR016965">
    <property type="entry name" value="Pase_PHOSPHO-typ"/>
</dbReference>
<gene>
    <name evidence="5" type="ORF">RND81_07G130600</name>
</gene>
<keyword evidence="6" id="KW-1185">Reference proteome</keyword>
<dbReference type="Gene3D" id="3.40.50.1000">
    <property type="entry name" value="HAD superfamily/HAD-like"/>
    <property type="match status" value="1"/>
</dbReference>
<protein>
    <submittedName>
        <fullName evidence="5">Uncharacterized protein</fullName>
    </submittedName>
</protein>
<sequence>MPWNTLMNTMMNVMHERGVTIDQISEVLTRVPIHPHVVPAIKAAHAMGCDLKVISDDNTFFIETVLTHLGLGDCFSEINPNPSYVDDKGRLRILPHHRDFVNLSHSCCNPCPPNMCKGDVIKRILGVA</sequence>